<comment type="caution">
    <text evidence="6">The sequence shown here is derived from an EMBL/GenBank/DDBJ whole genome shotgun (WGS) entry which is preliminary data.</text>
</comment>
<gene>
    <name evidence="6" type="ORF">N7541_008141</name>
</gene>
<dbReference type="AlphaFoldDB" id="A0A9W9R0S0"/>
<dbReference type="GO" id="GO:0016020">
    <property type="term" value="C:membrane"/>
    <property type="evidence" value="ECO:0007669"/>
    <property type="project" value="UniProtKB-SubCell"/>
</dbReference>
<sequence length="84" mass="9660">MFEVTKSMQEFNLTSIAEAQKSTTMNRSMKRLSWITSLFGMNIDILASNPSWWLYIPFAAGTIILTLAIWILFKTKKGIRLNND</sequence>
<evidence type="ECO:0000256" key="5">
    <source>
        <dbReference type="SAM" id="Phobius"/>
    </source>
</evidence>
<protein>
    <submittedName>
        <fullName evidence="6">Uncharacterized protein</fullName>
    </submittedName>
</protein>
<keyword evidence="2 5" id="KW-0812">Transmembrane</keyword>
<comment type="subcellular location">
    <subcellularLocation>
        <location evidence="1">Membrane</location>
        <topology evidence="1">Multi-pass membrane protein</topology>
    </subcellularLocation>
</comment>
<reference evidence="6" key="1">
    <citation type="submission" date="2022-12" db="EMBL/GenBank/DDBJ databases">
        <authorList>
            <person name="Petersen C."/>
        </authorList>
    </citation>
    <scope>NUCLEOTIDE SEQUENCE</scope>
    <source>
        <strain evidence="6">IBT 35675</strain>
    </source>
</reference>
<dbReference type="Proteomes" id="UP001148299">
    <property type="component" value="Unassembled WGS sequence"/>
</dbReference>
<keyword evidence="7" id="KW-1185">Reference proteome</keyword>
<dbReference type="EMBL" id="JAPZBR010000006">
    <property type="protein sequence ID" value="KAJ5350414.1"/>
    <property type="molecule type" value="Genomic_DNA"/>
</dbReference>
<organism evidence="6 7">
    <name type="scientific">Penicillium brevicompactum</name>
    <dbReference type="NCBI Taxonomy" id="5074"/>
    <lineage>
        <taxon>Eukaryota</taxon>
        <taxon>Fungi</taxon>
        <taxon>Dikarya</taxon>
        <taxon>Ascomycota</taxon>
        <taxon>Pezizomycotina</taxon>
        <taxon>Eurotiomycetes</taxon>
        <taxon>Eurotiomycetidae</taxon>
        <taxon>Eurotiales</taxon>
        <taxon>Aspergillaceae</taxon>
        <taxon>Penicillium</taxon>
    </lineage>
</organism>
<evidence type="ECO:0000313" key="6">
    <source>
        <dbReference type="EMBL" id="KAJ5350414.1"/>
    </source>
</evidence>
<proteinExistence type="predicted"/>
<evidence type="ECO:0000256" key="1">
    <source>
        <dbReference type="ARBA" id="ARBA00004141"/>
    </source>
</evidence>
<dbReference type="InterPro" id="IPR045863">
    <property type="entry name" value="CorA_TM1_TM2"/>
</dbReference>
<name>A0A9W9R0S0_PENBR</name>
<evidence type="ECO:0000256" key="4">
    <source>
        <dbReference type="ARBA" id="ARBA00023136"/>
    </source>
</evidence>
<keyword evidence="3 5" id="KW-1133">Transmembrane helix</keyword>
<evidence type="ECO:0000313" key="7">
    <source>
        <dbReference type="Proteomes" id="UP001148299"/>
    </source>
</evidence>
<feature type="transmembrane region" description="Helical" evidence="5">
    <location>
        <begin position="53"/>
        <end position="73"/>
    </location>
</feature>
<evidence type="ECO:0000256" key="2">
    <source>
        <dbReference type="ARBA" id="ARBA00022692"/>
    </source>
</evidence>
<evidence type="ECO:0000256" key="3">
    <source>
        <dbReference type="ARBA" id="ARBA00022989"/>
    </source>
</evidence>
<accession>A0A9W9R0S0</accession>
<reference evidence="6" key="2">
    <citation type="journal article" date="2023" name="IMA Fungus">
        <title>Comparative genomic study of the Penicillium genus elucidates a diverse pangenome and 15 lateral gene transfer events.</title>
        <authorList>
            <person name="Petersen C."/>
            <person name="Sorensen T."/>
            <person name="Nielsen M.R."/>
            <person name="Sondergaard T.E."/>
            <person name="Sorensen J.L."/>
            <person name="Fitzpatrick D.A."/>
            <person name="Frisvad J.C."/>
            <person name="Nielsen K.L."/>
        </authorList>
    </citation>
    <scope>NUCLEOTIDE SEQUENCE</scope>
    <source>
        <strain evidence="6">IBT 35675</strain>
    </source>
</reference>
<dbReference type="SUPFAM" id="SSF144083">
    <property type="entry name" value="Magnesium transport protein CorA, transmembrane region"/>
    <property type="match status" value="1"/>
</dbReference>
<keyword evidence="4 5" id="KW-0472">Membrane</keyword>